<dbReference type="PROSITE" id="PS50088">
    <property type="entry name" value="ANK_REPEAT"/>
    <property type="match status" value="4"/>
</dbReference>
<dbReference type="PANTHER" id="PTHR24126:SF3">
    <property type="entry name" value="ANKYRIN REPEAT DOMAIN-CONTAINING PROTEIN 2"/>
    <property type="match status" value="1"/>
</dbReference>
<accession>W5MRV3</accession>
<dbReference type="Pfam" id="PF12796">
    <property type="entry name" value="Ank_2"/>
    <property type="match status" value="1"/>
</dbReference>
<evidence type="ECO:0000256" key="4">
    <source>
        <dbReference type="ARBA" id="ARBA00023242"/>
    </source>
</evidence>
<dbReference type="Proteomes" id="UP000018468">
    <property type="component" value="Linkage group LG5"/>
</dbReference>
<dbReference type="Gene3D" id="1.25.40.20">
    <property type="entry name" value="Ankyrin repeat-containing domain"/>
    <property type="match status" value="2"/>
</dbReference>
<dbReference type="GO" id="GO:0005634">
    <property type="term" value="C:nucleus"/>
    <property type="evidence" value="ECO:0000318"/>
    <property type="project" value="GO_Central"/>
</dbReference>
<evidence type="ECO:0000256" key="1">
    <source>
        <dbReference type="ARBA" id="ARBA00004123"/>
    </source>
</evidence>
<dbReference type="Bgee" id="ENSLOCG00000009110">
    <property type="expression patterns" value="Expressed in embryo and 8 other cell types or tissues"/>
</dbReference>
<protein>
    <submittedName>
        <fullName evidence="7">Ankyrin repeat domain-containing protein 2-like</fullName>
    </submittedName>
</protein>
<dbReference type="GO" id="GO:0061629">
    <property type="term" value="F:RNA polymerase II-specific DNA-binding transcription factor binding"/>
    <property type="evidence" value="ECO:0000318"/>
    <property type="project" value="GO_Central"/>
</dbReference>
<dbReference type="PRINTS" id="PR01415">
    <property type="entry name" value="ANKYRIN"/>
</dbReference>
<organism evidence="7 8">
    <name type="scientific">Lepisosteus oculatus</name>
    <name type="common">Spotted gar</name>
    <dbReference type="NCBI Taxonomy" id="7918"/>
    <lineage>
        <taxon>Eukaryota</taxon>
        <taxon>Metazoa</taxon>
        <taxon>Chordata</taxon>
        <taxon>Craniata</taxon>
        <taxon>Vertebrata</taxon>
        <taxon>Euteleostomi</taxon>
        <taxon>Actinopterygii</taxon>
        <taxon>Neopterygii</taxon>
        <taxon>Holostei</taxon>
        <taxon>Semionotiformes</taxon>
        <taxon>Lepisosteidae</taxon>
        <taxon>Lepisosteus</taxon>
    </lineage>
</organism>
<dbReference type="GeneTree" id="ENSGT00940000153956"/>
<keyword evidence="4" id="KW-0539">Nucleus</keyword>
<dbReference type="GO" id="GO:0005737">
    <property type="term" value="C:cytoplasm"/>
    <property type="evidence" value="ECO:0007669"/>
    <property type="project" value="UniProtKB-ARBA"/>
</dbReference>
<proteinExistence type="predicted"/>
<reference evidence="8" key="1">
    <citation type="submission" date="2011-12" db="EMBL/GenBank/DDBJ databases">
        <title>The Draft Genome of Lepisosteus oculatus.</title>
        <authorList>
            <consortium name="The Broad Institute Genome Assembly &amp; Analysis Group"/>
            <consortium name="Computational R&amp;D Group"/>
            <consortium name="and Sequencing Platform"/>
            <person name="Di Palma F."/>
            <person name="Alfoldi J."/>
            <person name="Johnson J."/>
            <person name="Berlin A."/>
            <person name="Gnerre S."/>
            <person name="Jaffe D."/>
            <person name="MacCallum I."/>
            <person name="Young S."/>
            <person name="Walker B.J."/>
            <person name="Lander E.S."/>
            <person name="Lindblad-Toh K."/>
        </authorList>
    </citation>
    <scope>NUCLEOTIDE SEQUENCE [LARGE SCALE GENOMIC DNA]</scope>
</reference>
<feature type="repeat" description="ANK" evidence="5">
    <location>
        <begin position="247"/>
        <end position="279"/>
    </location>
</feature>
<dbReference type="OMA" id="HYDIVEH"/>
<evidence type="ECO:0000313" key="8">
    <source>
        <dbReference type="Proteomes" id="UP000018468"/>
    </source>
</evidence>
<keyword evidence="8" id="KW-1185">Reference proteome</keyword>
<evidence type="ECO:0000256" key="6">
    <source>
        <dbReference type="SAM" id="MobiDB-lite"/>
    </source>
</evidence>
<dbReference type="EMBL" id="AHAT01003988">
    <property type="status" value="NOT_ANNOTATED_CDS"/>
    <property type="molecule type" value="Genomic_DNA"/>
</dbReference>
<feature type="region of interest" description="Disordered" evidence="6">
    <location>
        <begin position="93"/>
        <end position="114"/>
    </location>
</feature>
<dbReference type="PANTHER" id="PTHR24126">
    <property type="entry name" value="ANKYRIN REPEAT, PH AND SEC7 DOMAIN CONTAINING PROTEIN SECG-RELATED"/>
    <property type="match status" value="1"/>
</dbReference>
<dbReference type="HOGENOM" id="CLU_000134_11_0_1"/>
<dbReference type="STRING" id="7918.ENSLOCP00000011112"/>
<dbReference type="FunFam" id="1.25.40.20:FF:000093">
    <property type="entry name" value="ankyrin repeat domain-containing protein 2"/>
    <property type="match status" value="1"/>
</dbReference>
<dbReference type="Pfam" id="PF00023">
    <property type="entry name" value="Ank"/>
    <property type="match status" value="1"/>
</dbReference>
<comment type="subcellular location">
    <subcellularLocation>
        <location evidence="1">Nucleus</location>
    </subcellularLocation>
</comment>
<name>W5MRV3_LEPOC</name>
<evidence type="ECO:0000256" key="2">
    <source>
        <dbReference type="ARBA" id="ARBA00022737"/>
    </source>
</evidence>
<keyword evidence="2" id="KW-0677">Repeat</keyword>
<dbReference type="InParanoid" id="W5MRV3"/>
<evidence type="ECO:0000256" key="5">
    <source>
        <dbReference type="PROSITE-ProRule" id="PRU00023"/>
    </source>
</evidence>
<evidence type="ECO:0000256" key="3">
    <source>
        <dbReference type="ARBA" id="ARBA00023043"/>
    </source>
</evidence>
<dbReference type="GO" id="GO:0006357">
    <property type="term" value="P:regulation of transcription by RNA polymerase II"/>
    <property type="evidence" value="ECO:0000318"/>
    <property type="project" value="GO_Central"/>
</dbReference>
<feature type="repeat" description="ANK" evidence="5">
    <location>
        <begin position="148"/>
        <end position="180"/>
    </location>
</feature>
<evidence type="ECO:0000313" key="7">
    <source>
        <dbReference type="Ensembl" id="ENSLOCP00000011112.1"/>
    </source>
</evidence>
<feature type="repeat" description="ANK" evidence="5">
    <location>
        <begin position="181"/>
        <end position="213"/>
    </location>
</feature>
<dbReference type="SUPFAM" id="SSF48403">
    <property type="entry name" value="Ankyrin repeat"/>
    <property type="match status" value="1"/>
</dbReference>
<dbReference type="InterPro" id="IPR036770">
    <property type="entry name" value="Ankyrin_rpt-contain_sf"/>
</dbReference>
<dbReference type="eggNOG" id="KOG0504">
    <property type="taxonomic scope" value="Eukaryota"/>
</dbReference>
<dbReference type="Ensembl" id="ENSLOCT00000011128.1">
    <property type="protein sequence ID" value="ENSLOCP00000011112.1"/>
    <property type="gene ID" value="ENSLOCG00000009110.1"/>
</dbReference>
<feature type="repeat" description="ANK" evidence="5">
    <location>
        <begin position="214"/>
        <end position="246"/>
    </location>
</feature>
<sequence>MEEDVQWATHLVDKKEELEAKNHKVKGRSRKIGLGTMDMQMLEDQKCEEAKDQGVTSMDSRKAVRKTSSDLRREIIDLGGIQNLLELHEKRKCRKKKVAPPTAQEPEGQNITGPVEVSQFLQAAAQGKIKVIEKFLEDGGNPSSYDEFKRTALHRASFEGHTAIVQKLLDKGVDVNFKDRLDSGALHWACRGGSLEVLKVLQNSGANLNVQDKLMSTPLHVATRTGHYDIVEHLICSGIKINSKDREGDTALHDAIRLSRYRIVRLLLLHGADMKVKNAEGKTPSDLVMQWQFDTKDVLERQA</sequence>
<dbReference type="PROSITE" id="PS50297">
    <property type="entry name" value="ANK_REP_REGION"/>
    <property type="match status" value="4"/>
</dbReference>
<dbReference type="InterPro" id="IPR002110">
    <property type="entry name" value="Ankyrin_rpt"/>
</dbReference>
<dbReference type="SMART" id="SM00248">
    <property type="entry name" value="ANK"/>
    <property type="match status" value="5"/>
</dbReference>
<dbReference type="AlphaFoldDB" id="W5MRV3"/>
<keyword evidence="3 5" id="KW-0040">ANK repeat</keyword>
<reference evidence="7" key="3">
    <citation type="submission" date="2025-09" db="UniProtKB">
        <authorList>
            <consortium name="Ensembl"/>
        </authorList>
    </citation>
    <scope>IDENTIFICATION</scope>
</reference>
<reference evidence="7" key="2">
    <citation type="submission" date="2025-08" db="UniProtKB">
        <authorList>
            <consortium name="Ensembl"/>
        </authorList>
    </citation>
    <scope>IDENTIFICATION</scope>
</reference>